<sequence>MCIIFKNDSCCSTQSSTVTNLYSSPASSSNPRFSVPAPTPTVRTLDGEKIARKILPLSSPTSKAKIEKSPPFLSTTTTTTELCFDKRQENDAGDKRLARLLLTFMFSKRRRFLADRQILRIAAICYESGGGGNEMIANNNGPGVNFPLSNDRRFNRTTTNWLRNFLFRNPSLLRFVDGINGHYSSWQTKKLSDDEFNDCAKFCRFYF</sequence>
<evidence type="ECO:0000313" key="1">
    <source>
        <dbReference type="Proteomes" id="UP000887565"/>
    </source>
</evidence>
<dbReference type="Proteomes" id="UP000887565">
    <property type="component" value="Unplaced"/>
</dbReference>
<evidence type="ECO:0000313" key="2">
    <source>
        <dbReference type="WBParaSite" id="nRc.2.0.1.t11157-RA"/>
    </source>
</evidence>
<proteinExistence type="predicted"/>
<name>A0A915IB90_ROMCU</name>
<dbReference type="AlphaFoldDB" id="A0A915IB90"/>
<organism evidence="1 2">
    <name type="scientific">Romanomermis culicivorax</name>
    <name type="common">Nematode worm</name>
    <dbReference type="NCBI Taxonomy" id="13658"/>
    <lineage>
        <taxon>Eukaryota</taxon>
        <taxon>Metazoa</taxon>
        <taxon>Ecdysozoa</taxon>
        <taxon>Nematoda</taxon>
        <taxon>Enoplea</taxon>
        <taxon>Dorylaimia</taxon>
        <taxon>Mermithida</taxon>
        <taxon>Mermithoidea</taxon>
        <taxon>Mermithidae</taxon>
        <taxon>Romanomermis</taxon>
    </lineage>
</organism>
<keyword evidence="1" id="KW-1185">Reference proteome</keyword>
<accession>A0A915IB90</accession>
<dbReference type="WBParaSite" id="nRc.2.0.1.t11157-RA">
    <property type="protein sequence ID" value="nRc.2.0.1.t11157-RA"/>
    <property type="gene ID" value="nRc.2.0.1.g11157"/>
</dbReference>
<protein>
    <submittedName>
        <fullName evidence="2">Uncharacterized protein</fullName>
    </submittedName>
</protein>
<reference evidence="2" key="1">
    <citation type="submission" date="2022-11" db="UniProtKB">
        <authorList>
            <consortium name="WormBaseParasite"/>
        </authorList>
    </citation>
    <scope>IDENTIFICATION</scope>
</reference>